<dbReference type="Gene3D" id="2.60.120.260">
    <property type="entry name" value="Galactose-binding domain-like"/>
    <property type="match status" value="2"/>
</dbReference>
<dbReference type="GO" id="GO:0030596">
    <property type="term" value="F:alpha-L-rhamnosidase activity"/>
    <property type="evidence" value="ECO:0007669"/>
    <property type="project" value="UniProtKB-EC"/>
</dbReference>
<dbReference type="PANTHER" id="PTHR33307:SF6">
    <property type="entry name" value="ALPHA-RHAMNOSIDASE (EUROFUNG)-RELATED"/>
    <property type="match status" value="1"/>
</dbReference>
<evidence type="ECO:0000259" key="5">
    <source>
        <dbReference type="Pfam" id="PF17389"/>
    </source>
</evidence>
<feature type="domain" description="Alpha-L-rhamnosidase C-terminal" evidence="6">
    <location>
        <begin position="770"/>
        <end position="844"/>
    </location>
</feature>
<sequence length="903" mass="98917">MDCGPLQVLIEDRDCPVDIEPGTKPTVRWRLDPLPSWADKVRFARVRVFEHPKGRMLADTGIQPADELNGSRLPGPDMDPSRRYWLTVLLLDAQGRRLIGSEPITFGTGPGLVWHARAIWSEDDEKNSSGPQGNAEGWALMRGVVRLPPGPILWASLYATADSTVPARQFVYRLWLNGRFLGCGPVFPLDGEDRYRGYEVTGLLRPGAENVLGVVAYAMEGRRFQAQLDVGRPDGSVEHYGTDAEWKAISGAKAFPDSASIGTTYYQAPAEDIDLSRYPWGFSRPGFDDSAWRKVRIRPSFSKCLAAPADGTRLTRVKAHRVLAAAPGHLLLDFGSVRLGGIGLRVDLSQHLDLTVRYGEVLDGQGGVRYRLATSNVYQDRWRLQPGSNRAQTWGIRVFRYLELIWPAESDPEGLLASLPDGGLWAECLEAPVYDDHASFHCDRPLLDGVWQLGRNTIRGLNADIYVDSWTRERAPYEADAWIQQRAHMVLDDAPALGRYSLDYLIANRTWPTEWPLYSILAVHDAWMHTGDLTQAAAQYERLMGLLPDKYLDQDSGLIVKDPGTSSQMDGDLVDWPPVERDGYVFGRVNTVINALASAAYKAMARLSRALGRRSRAGRLAEVSRKMQEALDERLYDPAVGAYRDGLLDGPEGPAIDHCAMHASAFVLAFAPPSDPARLEAVGAYLRRRGMACSAYAAAVLLDGLYRSGLGADALALLSAGDGIRTWKHMLDQGAGGTMEAWDPSIKSNTTYSHPWGASPVWLISSGLMGLRPLKPGYREFVVALQPGGLGRAELTMPVPTGDIHISYRITGKADSRPGFVPLPDIDLDLVVPQGCRGHLVLPPICGVRPGGQVEALLDGSPIMLKALDADNRVAGIRCRAGSLLADALPCGHHHLVLPHAQA</sequence>
<evidence type="ECO:0000256" key="2">
    <source>
        <dbReference type="ARBA" id="ARBA00012652"/>
    </source>
</evidence>
<feature type="domain" description="Alpha-L-rhamnosidase six-hairpin glycosidase" evidence="5">
    <location>
        <begin position="436"/>
        <end position="760"/>
    </location>
</feature>
<evidence type="ECO:0000259" key="6">
    <source>
        <dbReference type="Pfam" id="PF17390"/>
    </source>
</evidence>
<organism evidence="7 8">
    <name type="scientific">Bifidobacterium asteroides</name>
    <dbReference type="NCBI Taxonomy" id="1684"/>
    <lineage>
        <taxon>Bacteria</taxon>
        <taxon>Bacillati</taxon>
        <taxon>Actinomycetota</taxon>
        <taxon>Actinomycetes</taxon>
        <taxon>Bifidobacteriales</taxon>
        <taxon>Bifidobacteriaceae</taxon>
        <taxon>Bifidobacterium</taxon>
    </lineage>
</organism>
<evidence type="ECO:0000259" key="4">
    <source>
        <dbReference type="Pfam" id="PF08531"/>
    </source>
</evidence>
<feature type="domain" description="Bacterial alpha-L-rhamnosidase N-terminal" evidence="4">
    <location>
        <begin position="195"/>
        <end position="309"/>
    </location>
</feature>
<protein>
    <recommendedName>
        <fullName evidence="2">alpha-L-rhamnosidase</fullName>
        <ecNumber evidence="2">3.2.1.40</ecNumber>
    </recommendedName>
</protein>
<dbReference type="AlphaFoldDB" id="A0A556R836"/>
<dbReference type="InterPro" id="IPR035398">
    <property type="entry name" value="Bac_rhamnosid_C"/>
</dbReference>
<evidence type="ECO:0000313" key="8">
    <source>
        <dbReference type="Proteomes" id="UP000317536"/>
    </source>
</evidence>
<dbReference type="InterPro" id="IPR035396">
    <property type="entry name" value="Bac_rhamnosid6H"/>
</dbReference>
<dbReference type="Pfam" id="PF17390">
    <property type="entry name" value="Bac_rhamnosid_C"/>
    <property type="match status" value="1"/>
</dbReference>
<dbReference type="Pfam" id="PF08531">
    <property type="entry name" value="Bac_rhamnosid_N"/>
    <property type="match status" value="1"/>
</dbReference>
<dbReference type="EMBL" id="VMHJ01000004">
    <property type="protein sequence ID" value="TSJ85049.1"/>
    <property type="molecule type" value="Genomic_DNA"/>
</dbReference>
<evidence type="ECO:0000313" key="7">
    <source>
        <dbReference type="EMBL" id="TSJ85049.1"/>
    </source>
</evidence>
<dbReference type="Gene3D" id="2.60.420.10">
    <property type="entry name" value="Maltose phosphorylase, domain 3"/>
    <property type="match status" value="1"/>
</dbReference>
<dbReference type="PANTHER" id="PTHR33307">
    <property type="entry name" value="ALPHA-RHAMNOSIDASE (EUROFUNG)"/>
    <property type="match status" value="1"/>
</dbReference>
<dbReference type="InterPro" id="IPR012341">
    <property type="entry name" value="6hp_glycosidase-like_sf"/>
</dbReference>
<dbReference type="EC" id="3.2.1.40" evidence="2"/>
<proteinExistence type="predicted"/>
<name>A0A556R836_9BIFI</name>
<dbReference type="SUPFAM" id="SSF48208">
    <property type="entry name" value="Six-hairpin glycosidases"/>
    <property type="match status" value="1"/>
</dbReference>
<dbReference type="Proteomes" id="UP000317536">
    <property type="component" value="Unassembled WGS sequence"/>
</dbReference>
<dbReference type="InterPro" id="IPR008928">
    <property type="entry name" value="6-hairpin_glycosidase_sf"/>
</dbReference>
<dbReference type="InterPro" id="IPR013737">
    <property type="entry name" value="Bac_rhamnosid_N"/>
</dbReference>
<dbReference type="Gene3D" id="1.50.10.10">
    <property type="match status" value="1"/>
</dbReference>
<dbReference type="Pfam" id="PF17389">
    <property type="entry name" value="Bac_rhamnosid6H"/>
    <property type="match status" value="1"/>
</dbReference>
<gene>
    <name evidence="7" type="ORF">FPK29_07665</name>
</gene>
<comment type="caution">
    <text evidence="7">The sequence shown here is derived from an EMBL/GenBank/DDBJ whole genome shotgun (WGS) entry which is preliminary data.</text>
</comment>
<dbReference type="InterPro" id="IPR016007">
    <property type="entry name" value="Alpha_rhamnosid"/>
</dbReference>
<keyword evidence="3" id="KW-0378">Hydrolase</keyword>
<dbReference type="GO" id="GO:0005975">
    <property type="term" value="P:carbohydrate metabolic process"/>
    <property type="evidence" value="ECO:0007669"/>
    <property type="project" value="InterPro"/>
</dbReference>
<reference evidence="7 8" key="1">
    <citation type="submission" date="2019-07" db="EMBL/GenBank/DDBJ databases">
        <title>Bifidobacterium asteroides genomes.</title>
        <authorList>
            <person name="Zheng H."/>
        </authorList>
    </citation>
    <scope>NUCLEOTIDE SEQUENCE [LARGE SCALE GENOMIC DNA]</scope>
    <source>
        <strain evidence="7 8">W8111</strain>
    </source>
</reference>
<accession>A0A556R836</accession>
<evidence type="ECO:0000256" key="1">
    <source>
        <dbReference type="ARBA" id="ARBA00001445"/>
    </source>
</evidence>
<evidence type="ECO:0000256" key="3">
    <source>
        <dbReference type="ARBA" id="ARBA00022801"/>
    </source>
</evidence>
<comment type="catalytic activity">
    <reaction evidence="1">
        <text>Hydrolysis of terminal non-reducing alpha-L-rhamnose residues in alpha-L-rhamnosides.</text>
        <dbReference type="EC" id="3.2.1.40"/>
    </reaction>
</comment>